<keyword evidence="1" id="KW-0812">Transmembrane</keyword>
<feature type="transmembrane region" description="Helical" evidence="1">
    <location>
        <begin position="94"/>
        <end position="111"/>
    </location>
</feature>
<protein>
    <recommendedName>
        <fullName evidence="4">MFS transporter</fullName>
    </recommendedName>
</protein>
<dbReference type="Proteomes" id="UP000077787">
    <property type="component" value="Chromosome"/>
</dbReference>
<evidence type="ECO:0000313" key="3">
    <source>
        <dbReference type="Proteomes" id="UP000077787"/>
    </source>
</evidence>
<keyword evidence="1" id="KW-0472">Membrane</keyword>
<sequence>MNRAAARRQLSLDGWFYLLLIVMPVLVVRQFPQVAGRFGEHLALPLFIGGLVLLFLNLPRFSAYKHALIATEKDLGTDAEVLTWSRLRSVRLRALRTAALPAWLGAIGVPLGLEPVAQLLLVCGSLALLVLYRLPRQLQ</sequence>
<dbReference type="RefSeq" id="WP_045424301.1">
    <property type="nucleotide sequence ID" value="NZ_CP015641.1"/>
</dbReference>
<organism evidence="2 3">
    <name type="scientific">Stutzerimonas stutzeri</name>
    <name type="common">Pseudomonas stutzeri</name>
    <dbReference type="NCBI Taxonomy" id="316"/>
    <lineage>
        <taxon>Bacteria</taxon>
        <taxon>Pseudomonadati</taxon>
        <taxon>Pseudomonadota</taxon>
        <taxon>Gammaproteobacteria</taxon>
        <taxon>Pseudomonadales</taxon>
        <taxon>Pseudomonadaceae</taxon>
        <taxon>Stutzerimonas</taxon>
    </lineage>
</organism>
<reference evidence="2 3" key="1">
    <citation type="submission" date="2016-05" db="EMBL/GenBank/DDBJ databases">
        <title>Genome sequence of Pseudomonas stutzeri 273 and identification of the exopolysaccharide biosynthesis locus.</title>
        <authorList>
            <person name="Wu S."/>
            <person name="Sun C."/>
        </authorList>
    </citation>
    <scope>NUCLEOTIDE SEQUENCE [LARGE SCALE GENOMIC DNA]</scope>
    <source>
        <strain evidence="2 3">273</strain>
    </source>
</reference>
<dbReference type="AlphaFoldDB" id="A0A172WLI0"/>
<feature type="transmembrane region" description="Helical" evidence="1">
    <location>
        <begin position="12"/>
        <end position="32"/>
    </location>
</feature>
<feature type="transmembrane region" description="Helical" evidence="1">
    <location>
        <begin position="117"/>
        <end position="134"/>
    </location>
</feature>
<evidence type="ECO:0000313" key="2">
    <source>
        <dbReference type="EMBL" id="ANF24314.1"/>
    </source>
</evidence>
<keyword evidence="1" id="KW-1133">Transmembrane helix</keyword>
<gene>
    <name evidence="2" type="ORF">PS273GM_03710</name>
</gene>
<dbReference type="EMBL" id="CP015641">
    <property type="protein sequence ID" value="ANF24314.1"/>
    <property type="molecule type" value="Genomic_DNA"/>
</dbReference>
<dbReference type="OrthoDB" id="7030977at2"/>
<evidence type="ECO:0000256" key="1">
    <source>
        <dbReference type="SAM" id="Phobius"/>
    </source>
</evidence>
<evidence type="ECO:0008006" key="4">
    <source>
        <dbReference type="Google" id="ProtNLM"/>
    </source>
</evidence>
<accession>A0A172WLI0</accession>
<name>A0A172WLI0_STUST</name>
<feature type="transmembrane region" description="Helical" evidence="1">
    <location>
        <begin position="38"/>
        <end position="58"/>
    </location>
</feature>
<proteinExistence type="predicted"/>